<dbReference type="STRING" id="306901.Q2H775"/>
<keyword evidence="3" id="KW-1185">Reference proteome</keyword>
<dbReference type="Pfam" id="PF03473">
    <property type="entry name" value="MOSC"/>
    <property type="match status" value="1"/>
</dbReference>
<dbReference type="GO" id="GO:0030170">
    <property type="term" value="F:pyridoxal phosphate binding"/>
    <property type="evidence" value="ECO:0007669"/>
    <property type="project" value="InterPro"/>
</dbReference>
<reference evidence="3" key="1">
    <citation type="journal article" date="2015" name="Genome Announc.">
        <title>Draft genome sequence of the cellulolytic fungus Chaetomium globosum.</title>
        <authorList>
            <person name="Cuomo C.A."/>
            <person name="Untereiner W.A."/>
            <person name="Ma L.-J."/>
            <person name="Grabherr M."/>
            <person name="Birren B.W."/>
        </authorList>
    </citation>
    <scope>NUCLEOTIDE SEQUENCE [LARGE SCALE GENOMIC DNA]</scope>
    <source>
        <strain evidence="3">ATCC 6205 / CBS 148.51 / DSM 1962 / NBRC 6347 / NRRL 1970</strain>
    </source>
</reference>
<dbReference type="Proteomes" id="UP000001056">
    <property type="component" value="Unassembled WGS sequence"/>
</dbReference>
<dbReference type="SUPFAM" id="SSF50800">
    <property type="entry name" value="PK beta-barrel domain-like"/>
    <property type="match status" value="1"/>
</dbReference>
<dbReference type="AlphaFoldDB" id="Q2H775"/>
<evidence type="ECO:0000259" key="1">
    <source>
        <dbReference type="PROSITE" id="PS51340"/>
    </source>
</evidence>
<dbReference type="RefSeq" id="XP_001221585.1">
    <property type="nucleotide sequence ID" value="XM_001221584.1"/>
</dbReference>
<dbReference type="OrthoDB" id="17255at2759"/>
<dbReference type="Pfam" id="PF03476">
    <property type="entry name" value="MOSC_N"/>
    <property type="match status" value="1"/>
</dbReference>
<name>Q2H775_CHAGB</name>
<accession>Q2H775</accession>
<dbReference type="InterPro" id="IPR005302">
    <property type="entry name" value="MoCF_Sase_C"/>
</dbReference>
<dbReference type="OMA" id="PHFPEMA"/>
<evidence type="ECO:0000313" key="2">
    <source>
        <dbReference type="EMBL" id="EAQ88871.1"/>
    </source>
</evidence>
<proteinExistence type="predicted"/>
<evidence type="ECO:0000313" key="3">
    <source>
        <dbReference type="Proteomes" id="UP000001056"/>
    </source>
</evidence>
<dbReference type="GO" id="GO:0003824">
    <property type="term" value="F:catalytic activity"/>
    <property type="evidence" value="ECO:0007669"/>
    <property type="project" value="InterPro"/>
</dbReference>
<dbReference type="SUPFAM" id="SSF141673">
    <property type="entry name" value="MOSC N-terminal domain-like"/>
    <property type="match status" value="1"/>
</dbReference>
<dbReference type="InterPro" id="IPR011037">
    <property type="entry name" value="Pyrv_Knase-like_insert_dom_sf"/>
</dbReference>
<dbReference type="PROSITE" id="PS51340">
    <property type="entry name" value="MOSC"/>
    <property type="match status" value="1"/>
</dbReference>
<gene>
    <name evidence="2" type="ORF">CHGG_05490</name>
</gene>
<dbReference type="HOGENOM" id="CLU_028286_3_0_1"/>
<dbReference type="GeneID" id="4389987"/>
<sequence length="397" mass="44078">MAMKITALSVYPIKGLRGIELESAQIGPLGIKHDRSFMLYEVHPTTGELKKIQLDTHPKCALFEPHITPGLQDGPSLLVVRYLGRALQGSEAAEEESTIEMPLEPDMSCLEKTDVVLHGSPASAYRMGDSYDTWFSQHFGVPTVLIYLGDGRRPVLGKTLPPKPAQEQQRQGWMSSLTSYITSPQKSDGSSGAWISFSDVAPLMVASEPSLQDVRDRLLNGEPVEMYKFRPNIVVDGEGEDSWAEDFWAELTIGPSGSPQQGTLQLTGNCVRCLSLNVDYRTGKPAEGELGNVLKRLMKDRRVDTGSKWSPVFGRYAFLDSRHTEGITVSVGDSVEVTRRNTERAPNQIHVCRARQLAQPQLHPSRVWAWPRPSGGIWYIMAVEYRESRKGILTALT</sequence>
<protein>
    <recommendedName>
        <fullName evidence="1">MOSC domain-containing protein</fullName>
    </recommendedName>
</protein>
<organism evidence="2 3">
    <name type="scientific">Chaetomium globosum (strain ATCC 6205 / CBS 148.51 / DSM 1962 / NBRC 6347 / NRRL 1970)</name>
    <name type="common">Soil fungus</name>
    <dbReference type="NCBI Taxonomy" id="306901"/>
    <lineage>
        <taxon>Eukaryota</taxon>
        <taxon>Fungi</taxon>
        <taxon>Dikarya</taxon>
        <taxon>Ascomycota</taxon>
        <taxon>Pezizomycotina</taxon>
        <taxon>Sordariomycetes</taxon>
        <taxon>Sordariomycetidae</taxon>
        <taxon>Sordariales</taxon>
        <taxon>Chaetomiaceae</taxon>
        <taxon>Chaetomium</taxon>
    </lineage>
</organism>
<dbReference type="PANTHER" id="PTHR14237">
    <property type="entry name" value="MOLYBDOPTERIN COFACTOR SULFURASE MOSC"/>
    <property type="match status" value="1"/>
</dbReference>
<dbReference type="InParanoid" id="Q2H775"/>
<dbReference type="InterPro" id="IPR005303">
    <property type="entry name" value="MOCOS_middle"/>
</dbReference>
<dbReference type="PANTHER" id="PTHR14237:SF34">
    <property type="entry name" value="MOSC DOMAIN PROTEIN (AFU_ORTHOLOGUE AFUA_2G07820)"/>
    <property type="match status" value="1"/>
</dbReference>
<dbReference type="eggNOG" id="KOG2362">
    <property type="taxonomic scope" value="Eukaryota"/>
</dbReference>
<dbReference type="EMBL" id="CH408031">
    <property type="protein sequence ID" value="EAQ88871.1"/>
    <property type="molecule type" value="Genomic_DNA"/>
</dbReference>
<feature type="domain" description="MOSC" evidence="1">
    <location>
        <begin position="175"/>
        <end position="338"/>
    </location>
</feature>
<dbReference type="GO" id="GO:0030151">
    <property type="term" value="F:molybdenum ion binding"/>
    <property type="evidence" value="ECO:0007669"/>
    <property type="project" value="InterPro"/>
</dbReference>
<dbReference type="VEuPathDB" id="FungiDB:CHGG_05490"/>